<organism evidence="4 5">
    <name type="scientific">Flavilitoribacter nigricans (strain ATCC 23147 / DSM 23189 / NBRC 102662 / NCIMB 1420 / SS-2)</name>
    <name type="common">Lewinella nigricans</name>
    <dbReference type="NCBI Taxonomy" id="1122177"/>
    <lineage>
        <taxon>Bacteria</taxon>
        <taxon>Pseudomonadati</taxon>
        <taxon>Bacteroidota</taxon>
        <taxon>Saprospiria</taxon>
        <taxon>Saprospirales</taxon>
        <taxon>Lewinellaceae</taxon>
        <taxon>Flavilitoribacter</taxon>
    </lineage>
</organism>
<dbReference type="AlphaFoldDB" id="A0A2D0NF82"/>
<feature type="domain" description="Mannosyl-glycoprotein endo-beta-N-acetylglucosamidase-like" evidence="3">
    <location>
        <begin position="106"/>
        <end position="252"/>
    </location>
</feature>
<feature type="compositionally biased region" description="Polar residues" evidence="2">
    <location>
        <begin position="44"/>
        <end position="60"/>
    </location>
</feature>
<dbReference type="Proteomes" id="UP000223913">
    <property type="component" value="Unassembled WGS sequence"/>
</dbReference>
<evidence type="ECO:0000256" key="1">
    <source>
        <dbReference type="ARBA" id="ARBA00022801"/>
    </source>
</evidence>
<dbReference type="InterPro" id="IPR002901">
    <property type="entry name" value="MGlyc_endo_b_GlcNAc-like_dom"/>
</dbReference>
<dbReference type="EMBL" id="PDUD01000011">
    <property type="protein sequence ID" value="PHN07174.1"/>
    <property type="molecule type" value="Genomic_DNA"/>
</dbReference>
<evidence type="ECO:0000313" key="5">
    <source>
        <dbReference type="Proteomes" id="UP000223913"/>
    </source>
</evidence>
<proteinExistence type="predicted"/>
<keyword evidence="1" id="KW-0378">Hydrolase</keyword>
<evidence type="ECO:0000313" key="4">
    <source>
        <dbReference type="EMBL" id="PHN07174.1"/>
    </source>
</evidence>
<accession>A0A2D0NF82</accession>
<evidence type="ECO:0000259" key="3">
    <source>
        <dbReference type="SMART" id="SM00047"/>
    </source>
</evidence>
<dbReference type="OrthoDB" id="977752at2"/>
<dbReference type="InterPro" id="IPR051056">
    <property type="entry name" value="Glycosyl_Hydrolase_73"/>
</dbReference>
<protein>
    <recommendedName>
        <fullName evidence="3">Mannosyl-glycoprotein endo-beta-N-acetylglucosamidase-like domain-containing protein</fullName>
    </recommendedName>
</protein>
<dbReference type="PANTHER" id="PTHR33308:SF9">
    <property type="entry name" value="PEPTIDOGLYCAN HYDROLASE FLGJ"/>
    <property type="match status" value="1"/>
</dbReference>
<dbReference type="SMART" id="SM00047">
    <property type="entry name" value="LYZ2"/>
    <property type="match status" value="1"/>
</dbReference>
<comment type="caution">
    <text evidence="4">The sequence shown here is derived from an EMBL/GenBank/DDBJ whole genome shotgun (WGS) entry which is preliminary data.</text>
</comment>
<keyword evidence="5" id="KW-1185">Reference proteome</keyword>
<dbReference type="GO" id="GO:0004040">
    <property type="term" value="F:amidase activity"/>
    <property type="evidence" value="ECO:0007669"/>
    <property type="project" value="InterPro"/>
</dbReference>
<dbReference type="PANTHER" id="PTHR33308">
    <property type="entry name" value="PEPTIDOGLYCAN HYDROLASE FLGJ"/>
    <property type="match status" value="1"/>
</dbReference>
<dbReference type="Pfam" id="PF01832">
    <property type="entry name" value="Glucosaminidase"/>
    <property type="match status" value="1"/>
</dbReference>
<dbReference type="Gene3D" id="1.10.530.10">
    <property type="match status" value="1"/>
</dbReference>
<gene>
    <name evidence="4" type="ORF">CRP01_08085</name>
</gene>
<name>A0A2D0NF82_FLAN2</name>
<sequence length="252" mass="29070">MSGKDTTSHLARFVKMHWFKISLVAFLLFLIFKKDFSFTINLNAPAPTETTMPPSRQPVQQEPPPKRETFTEQAKQQSMTPPPEQGVLDRFDFSSILGGSNEQLKDELYRIDSETVVAYIERFGRVARSEQKKFGIPASIILANALLHSQAGKNESSSRTNNHFGLACTDDWIGEKWEKDGDCYRVYENAWTSFRDHSFFLTTGTFADLRRLDSKDYKGWAKAMEKKEYTKSDDLADQLIEVIEKWRLYEID</sequence>
<feature type="region of interest" description="Disordered" evidence="2">
    <location>
        <begin position="44"/>
        <end position="87"/>
    </location>
</feature>
<dbReference type="RefSeq" id="WP_099149508.1">
    <property type="nucleotide sequence ID" value="NZ_PDUD01000011.1"/>
</dbReference>
<evidence type="ECO:0000256" key="2">
    <source>
        <dbReference type="SAM" id="MobiDB-lite"/>
    </source>
</evidence>
<reference evidence="4 5" key="1">
    <citation type="submission" date="2017-10" db="EMBL/GenBank/DDBJ databases">
        <title>The draft genome sequence of Lewinella nigricans NBRC 102662.</title>
        <authorList>
            <person name="Wang K."/>
        </authorList>
    </citation>
    <scope>NUCLEOTIDE SEQUENCE [LARGE SCALE GENOMIC DNA]</scope>
    <source>
        <strain evidence="4 5">NBRC 102662</strain>
    </source>
</reference>